<sequence length="152" mass="17333">MAASRSEVSPLGFAEEDFAAKNYDQFEQCNLQNDNLFPIDKFDILRSRTPAAPRAYKLIEPALLLISRIILDRPSTLGFARRRDTGAQDVFVDREAELCLPDEEIIDLVKKHIPDLELDPDMSANFSSYGETILRPESPSDMVRLDYSLFNY</sequence>
<dbReference type="STRING" id="1365484.W6QN17"/>
<proteinExistence type="predicted"/>
<evidence type="ECO:0000313" key="2">
    <source>
        <dbReference type="Proteomes" id="UP000030686"/>
    </source>
</evidence>
<accession>W6QN17</accession>
<reference evidence="1" key="1">
    <citation type="journal article" date="2014" name="Nat. Commun.">
        <title>Multiple recent horizontal transfers of a large genomic region in cheese making fungi.</title>
        <authorList>
            <person name="Cheeseman K."/>
            <person name="Ropars J."/>
            <person name="Renault P."/>
            <person name="Dupont J."/>
            <person name="Gouzy J."/>
            <person name="Branca A."/>
            <person name="Abraham A.L."/>
            <person name="Ceppi M."/>
            <person name="Conseiller E."/>
            <person name="Debuchy R."/>
            <person name="Malagnac F."/>
            <person name="Goarin A."/>
            <person name="Silar P."/>
            <person name="Lacoste S."/>
            <person name="Sallet E."/>
            <person name="Bensimon A."/>
            <person name="Giraud T."/>
            <person name="Brygoo Y."/>
        </authorList>
    </citation>
    <scope>NUCLEOTIDE SEQUENCE [LARGE SCALE GENOMIC DNA]</scope>
    <source>
        <strain evidence="1">FM164</strain>
    </source>
</reference>
<dbReference type="EMBL" id="HG792016">
    <property type="protein sequence ID" value="CDM31047.1"/>
    <property type="molecule type" value="Genomic_DNA"/>
</dbReference>
<dbReference type="AlphaFoldDB" id="W6QN17"/>
<dbReference type="OrthoDB" id="10254945at2759"/>
<name>W6QN17_PENRF</name>
<organism evidence="1 2">
    <name type="scientific">Penicillium roqueforti (strain FM164)</name>
    <dbReference type="NCBI Taxonomy" id="1365484"/>
    <lineage>
        <taxon>Eukaryota</taxon>
        <taxon>Fungi</taxon>
        <taxon>Dikarya</taxon>
        <taxon>Ascomycota</taxon>
        <taxon>Pezizomycotina</taxon>
        <taxon>Eurotiomycetes</taxon>
        <taxon>Eurotiomycetidae</taxon>
        <taxon>Eurotiales</taxon>
        <taxon>Aspergillaceae</taxon>
        <taxon>Penicillium</taxon>
    </lineage>
</organism>
<gene>
    <name evidence="1" type="ORF">PROQFM164_S02g001197</name>
</gene>
<evidence type="ECO:0000313" key="1">
    <source>
        <dbReference type="EMBL" id="CDM31047.1"/>
    </source>
</evidence>
<protein>
    <submittedName>
        <fullName evidence="1">Genomic scaffold, ProqFM164S02</fullName>
    </submittedName>
</protein>
<dbReference type="Proteomes" id="UP000030686">
    <property type="component" value="Unassembled WGS sequence"/>
</dbReference>
<keyword evidence="2" id="KW-1185">Reference proteome</keyword>